<evidence type="ECO:0000256" key="8">
    <source>
        <dbReference type="ARBA" id="ARBA00023136"/>
    </source>
</evidence>
<keyword evidence="8 9" id="KW-0472">Membrane</keyword>
<keyword evidence="3 9" id="KW-0109">Calcium transport</keyword>
<comment type="similarity">
    <text evidence="9">Belongs to the Ca(2+):cation antiporter (CaCA) (TC 2.A.19) family.</text>
</comment>
<dbReference type="FunCoup" id="A0A5Q0BIA1">
    <property type="interactions" value="133"/>
</dbReference>
<dbReference type="GO" id="GO:0006874">
    <property type="term" value="P:intracellular calcium ion homeostasis"/>
    <property type="evidence" value="ECO:0007669"/>
    <property type="project" value="TreeGrafter"/>
</dbReference>
<dbReference type="EMBL" id="CP044205">
    <property type="protein sequence ID" value="QFY41921.1"/>
    <property type="molecule type" value="Genomic_DNA"/>
</dbReference>
<keyword evidence="4 9" id="KW-0812">Transmembrane</keyword>
<evidence type="ECO:0000256" key="2">
    <source>
        <dbReference type="ARBA" id="ARBA00022448"/>
    </source>
</evidence>
<organism evidence="11 12">
    <name type="scientific">Candidatus Methylospira mobilis</name>
    <dbReference type="NCBI Taxonomy" id="1808979"/>
    <lineage>
        <taxon>Bacteria</taxon>
        <taxon>Pseudomonadati</taxon>
        <taxon>Pseudomonadota</taxon>
        <taxon>Gammaproteobacteria</taxon>
        <taxon>Methylococcales</taxon>
        <taxon>Methylococcaceae</taxon>
        <taxon>Candidatus Methylospira</taxon>
    </lineage>
</organism>
<protein>
    <recommendedName>
        <fullName evidence="9">Ca(2+)/H(+) antiporter</fullName>
    </recommendedName>
</protein>
<comment type="subcellular location">
    <subcellularLocation>
        <location evidence="1">Endomembrane system</location>
        <topology evidence="1">Multi-pass membrane protein</topology>
    </subcellularLocation>
</comment>
<feature type="transmembrane region" description="Helical" evidence="9">
    <location>
        <begin position="273"/>
        <end position="296"/>
    </location>
</feature>
<evidence type="ECO:0000313" key="11">
    <source>
        <dbReference type="EMBL" id="QFY41921.1"/>
    </source>
</evidence>
<accession>A0A5Q0BIA1</accession>
<evidence type="ECO:0000256" key="4">
    <source>
        <dbReference type="ARBA" id="ARBA00022692"/>
    </source>
</evidence>
<keyword evidence="7 9" id="KW-0406">Ion transport</keyword>
<dbReference type="AlphaFoldDB" id="A0A5Q0BIA1"/>
<dbReference type="Gene3D" id="1.20.1420.30">
    <property type="entry name" value="NCX, central ion-binding region"/>
    <property type="match status" value="1"/>
</dbReference>
<feature type="transmembrane region" description="Helical" evidence="9">
    <location>
        <begin position="334"/>
        <end position="353"/>
    </location>
</feature>
<keyword evidence="5 9" id="KW-0106">Calcium</keyword>
<sequence length="355" mass="38116">MVLFMLVFIPACFAGYWLAWDPLLVFVLSGLAIIPLASIIASATETIADKVGSTLGGLLNATFGNATEMIIALVALSSGLVDLVKASISGTIVANLLLAMGLAIFAGGLRFSEQHFNQRVARINASSLNLALVVMLTPTAIRTTSSTTDPGWLDGFSLIASILLLTYYLLTLLFSIKTHRTLYETGAISEHTQQRVATGQGASYVLVRPIVSLMIASIILALVSEVLVHSLEETIHELHLTQLFTGVILIPLFGGMVEYLTAIRFARSNKIDLAIAVATGSSQQIAMFVAPLLVIVGRLWGQPMNLEFHPFELVAIAVAVLITNSISNDGRSNWLEGVLLLMVYAVVGTAFYFHP</sequence>
<keyword evidence="6 9" id="KW-1133">Transmembrane helix</keyword>
<dbReference type="Proteomes" id="UP000325755">
    <property type="component" value="Chromosome"/>
</dbReference>
<evidence type="ECO:0000256" key="5">
    <source>
        <dbReference type="ARBA" id="ARBA00022837"/>
    </source>
</evidence>
<dbReference type="InterPro" id="IPR004798">
    <property type="entry name" value="CAX-like"/>
</dbReference>
<evidence type="ECO:0000256" key="7">
    <source>
        <dbReference type="ARBA" id="ARBA00023065"/>
    </source>
</evidence>
<feature type="transmembrane region" description="Helical" evidence="9">
    <location>
        <begin position="24"/>
        <end position="43"/>
    </location>
</feature>
<keyword evidence="12" id="KW-1185">Reference proteome</keyword>
<dbReference type="InterPro" id="IPR004713">
    <property type="entry name" value="CaH_exchang"/>
</dbReference>
<dbReference type="PANTHER" id="PTHR31503:SF22">
    <property type="entry name" value="VACUOLAR CALCIUM ION TRANSPORTER"/>
    <property type="match status" value="1"/>
</dbReference>
<proteinExistence type="inferred from homology"/>
<evidence type="ECO:0000256" key="9">
    <source>
        <dbReference type="RuleBase" id="RU365028"/>
    </source>
</evidence>
<gene>
    <name evidence="11" type="primary">cax</name>
    <name evidence="11" type="ORF">F6R98_04140</name>
</gene>
<feature type="transmembrane region" description="Helical" evidence="9">
    <location>
        <begin position="205"/>
        <end position="223"/>
    </location>
</feature>
<dbReference type="PANTHER" id="PTHR31503">
    <property type="entry name" value="VACUOLAR CALCIUM ION TRANSPORTER"/>
    <property type="match status" value="1"/>
</dbReference>
<dbReference type="InParanoid" id="A0A5Q0BIA1"/>
<feature type="transmembrane region" description="Helical" evidence="9">
    <location>
        <begin position="55"/>
        <end position="76"/>
    </location>
</feature>
<evidence type="ECO:0000256" key="3">
    <source>
        <dbReference type="ARBA" id="ARBA00022568"/>
    </source>
</evidence>
<feature type="transmembrane region" description="Helical" evidence="9">
    <location>
        <begin position="153"/>
        <end position="174"/>
    </location>
</feature>
<evidence type="ECO:0000256" key="6">
    <source>
        <dbReference type="ARBA" id="ARBA00022989"/>
    </source>
</evidence>
<reference evidence="11 12" key="1">
    <citation type="submission" date="2019-09" db="EMBL/GenBank/DDBJ databases">
        <title>Ecophysiology of the spiral-shaped methanotroph Methylospira mobilis as revealed by the complete genome sequence.</title>
        <authorList>
            <person name="Oshkin I.Y."/>
            <person name="Dedysh S.N."/>
            <person name="Miroshnikov K."/>
            <person name="Danilova O.V."/>
            <person name="Hakobyan A."/>
            <person name="Liesack W."/>
        </authorList>
    </citation>
    <scope>NUCLEOTIDE SEQUENCE [LARGE SCALE GENOMIC DNA]</scope>
    <source>
        <strain evidence="11 12">Shm1</strain>
    </source>
</reference>
<dbReference type="GO" id="GO:0012505">
    <property type="term" value="C:endomembrane system"/>
    <property type="evidence" value="ECO:0007669"/>
    <property type="project" value="UniProtKB-SubCell"/>
</dbReference>
<dbReference type="NCBIfam" id="TIGR00378">
    <property type="entry name" value="cax"/>
    <property type="match status" value="1"/>
</dbReference>
<feature type="transmembrane region" description="Helical" evidence="9">
    <location>
        <begin position="88"/>
        <end position="109"/>
    </location>
</feature>
<feature type="domain" description="Sodium/calcium exchanger membrane region" evidence="10">
    <location>
        <begin position="23"/>
        <end position="176"/>
    </location>
</feature>
<evidence type="ECO:0000313" key="12">
    <source>
        <dbReference type="Proteomes" id="UP000325755"/>
    </source>
</evidence>
<dbReference type="OrthoDB" id="8438242at2"/>
<dbReference type="InterPro" id="IPR044880">
    <property type="entry name" value="NCX_ion-bd_dom_sf"/>
</dbReference>
<feature type="transmembrane region" description="Helical" evidence="9">
    <location>
        <begin position="121"/>
        <end position="141"/>
    </location>
</feature>
<dbReference type="Pfam" id="PF01699">
    <property type="entry name" value="Na_Ca_ex"/>
    <property type="match status" value="2"/>
</dbReference>
<evidence type="ECO:0000259" key="10">
    <source>
        <dbReference type="Pfam" id="PF01699"/>
    </source>
</evidence>
<comment type="caution">
    <text evidence="9">Lacks conserved residue(s) required for the propagation of feature annotation.</text>
</comment>
<feature type="transmembrane region" description="Helical" evidence="9">
    <location>
        <begin position="243"/>
        <end position="261"/>
    </location>
</feature>
<comment type="function">
    <text evidence="9">Ca(+)/H(+) antiporter that extrudes calcium in exchange for external protons.</text>
</comment>
<dbReference type="InterPro" id="IPR004837">
    <property type="entry name" value="NaCa_Exmemb"/>
</dbReference>
<dbReference type="KEGG" id="mmob:F6R98_04140"/>
<feature type="transmembrane region" description="Helical" evidence="9">
    <location>
        <begin position="308"/>
        <end position="327"/>
    </location>
</feature>
<keyword evidence="2 9" id="KW-0813">Transport</keyword>
<evidence type="ECO:0000256" key="1">
    <source>
        <dbReference type="ARBA" id="ARBA00004127"/>
    </source>
</evidence>
<dbReference type="GO" id="GO:0015369">
    <property type="term" value="F:calcium:proton antiporter activity"/>
    <property type="evidence" value="ECO:0007669"/>
    <property type="project" value="UniProtKB-UniRule"/>
</dbReference>
<name>A0A5Q0BIA1_9GAMM</name>
<keyword evidence="9" id="KW-0050">Antiport</keyword>
<feature type="domain" description="Sodium/calcium exchanger membrane region" evidence="10">
    <location>
        <begin position="210"/>
        <end position="349"/>
    </location>
</feature>
<dbReference type="GO" id="GO:0016020">
    <property type="term" value="C:membrane"/>
    <property type="evidence" value="ECO:0007669"/>
    <property type="project" value="InterPro"/>
</dbReference>